<evidence type="ECO:0000313" key="2">
    <source>
        <dbReference type="EMBL" id="AIW01871.1"/>
    </source>
</evidence>
<name>A0A0A0RJT0_9VIRU</name>
<gene>
    <name evidence="2" type="ORF">YSLV5_ORF13</name>
</gene>
<dbReference type="EMBL" id="KM502589">
    <property type="protein sequence ID" value="AIW01871.1"/>
    <property type="molecule type" value="Genomic_DNA"/>
</dbReference>
<dbReference type="GeneID" id="26131758"/>
<dbReference type="KEGG" id="vg:26131758"/>
<keyword evidence="3" id="KW-1185">Reference proteome</keyword>
<proteinExistence type="predicted"/>
<feature type="region of interest" description="Disordered" evidence="1">
    <location>
        <begin position="117"/>
        <end position="148"/>
    </location>
</feature>
<sequence length="266" mass="28118">MSIREQRLAMAQSRALDEQSERYNPINAIRNPVVGMGGSATPIMGLSQFRGGKPRKSRAKKIVMMGGMDDPKRPSAFRRVVGAPAPAPAPPAPVAPAPVAPAPKMFDASMPICGSTNHYAPAAKRRKQGEGRKRSSSSDDEAEAQGKHLAQHLHSLHGGSFLKRFVGGMDTGRYEGEGSGGAPRMEVAELSGPGFEAAGGGDEYDGCGGGTLTITHGGRAKKVKRIVGAGDGRRKRAEVVKKVMAEKGMKMIEASKYVKEHGLYKG</sequence>
<accession>A0A0A0RJT0</accession>
<protein>
    <submittedName>
        <fullName evidence="2">Uncharacterized protein</fullName>
    </submittedName>
</protein>
<reference evidence="2 3" key="1">
    <citation type="journal article" date="2014" name="J. Virol.">
        <title>Three novel virophage genomes discovered from Yellowstone Lake metagenomes.</title>
        <authorList>
            <person name="Zhou J."/>
            <person name="Sun D."/>
            <person name="Childers A."/>
            <person name="McDermott T.R."/>
            <person name="Wang Y."/>
            <person name="Liles M.R."/>
        </authorList>
    </citation>
    <scope>NUCLEOTIDE SEQUENCE [LARGE SCALE GENOMIC DNA]</scope>
</reference>
<dbReference type="Proteomes" id="UP000201191">
    <property type="component" value="Segment"/>
</dbReference>
<evidence type="ECO:0000256" key="1">
    <source>
        <dbReference type="SAM" id="MobiDB-lite"/>
    </source>
</evidence>
<organism evidence="2 3">
    <name type="scientific">Yellowstone Lake virophage 5</name>
    <dbReference type="NCBI Taxonomy" id="1557033"/>
    <lineage>
        <taxon>Viruses</taxon>
        <taxon>Varidnaviria</taxon>
        <taxon>Bamfordvirae</taxon>
        <taxon>Preplasmiviricota</taxon>
        <taxon>Polisuviricotina</taxon>
        <taxon>Virophaviricetes</taxon>
        <taxon>Priklausovirales</taxon>
        <taxon>Burtonviroviridae</taxon>
        <taxon>Burquivirus</taxon>
        <taxon>Burquivirus flavolapense</taxon>
    </lineage>
</organism>
<evidence type="ECO:0000313" key="3">
    <source>
        <dbReference type="Proteomes" id="UP000201191"/>
    </source>
</evidence>
<feature type="compositionally biased region" description="Basic and acidic residues" evidence="1">
    <location>
        <begin position="128"/>
        <end position="137"/>
    </location>
</feature>
<dbReference type="RefSeq" id="YP_009177796.1">
    <property type="nucleotide sequence ID" value="NC_028269.1"/>
</dbReference>